<gene>
    <name evidence="1" type="ORF">L195_g060485</name>
</gene>
<sequence length="46" mass="5138">GRDMAVTRGTAVAEATTKKNKSEEEELVRRRIMAAKRNCVLFQGKS</sequence>
<evidence type="ECO:0000313" key="1">
    <source>
        <dbReference type="EMBL" id="PNX61068.1"/>
    </source>
</evidence>
<reference evidence="1 2" key="2">
    <citation type="journal article" date="2017" name="Front. Plant Sci.">
        <title>Gene Classification and Mining of Molecular Markers Useful in Red Clover (Trifolium pratense) Breeding.</title>
        <authorList>
            <person name="Istvanek J."/>
            <person name="Dluhosova J."/>
            <person name="Dluhos P."/>
            <person name="Patkova L."/>
            <person name="Nedelnik J."/>
            <person name="Repkova J."/>
        </authorList>
    </citation>
    <scope>NUCLEOTIDE SEQUENCE [LARGE SCALE GENOMIC DNA]</scope>
    <source>
        <strain evidence="2">cv. Tatra</strain>
        <tissue evidence="1">Young leaves</tissue>
    </source>
</reference>
<dbReference type="Proteomes" id="UP000236291">
    <property type="component" value="Unassembled WGS sequence"/>
</dbReference>
<dbReference type="EMBL" id="ASHM01139853">
    <property type="protein sequence ID" value="PNX61068.1"/>
    <property type="molecule type" value="Genomic_DNA"/>
</dbReference>
<reference evidence="1 2" key="1">
    <citation type="journal article" date="2014" name="Am. J. Bot.">
        <title>Genome assembly and annotation for red clover (Trifolium pratense; Fabaceae).</title>
        <authorList>
            <person name="Istvanek J."/>
            <person name="Jaros M."/>
            <person name="Krenek A."/>
            <person name="Repkova J."/>
        </authorList>
    </citation>
    <scope>NUCLEOTIDE SEQUENCE [LARGE SCALE GENOMIC DNA]</scope>
    <source>
        <strain evidence="2">cv. Tatra</strain>
        <tissue evidence="1">Young leaves</tissue>
    </source>
</reference>
<comment type="caution">
    <text evidence="1">The sequence shown here is derived from an EMBL/GenBank/DDBJ whole genome shotgun (WGS) entry which is preliminary data.</text>
</comment>
<name>A0A2K3K460_TRIPR</name>
<dbReference type="AlphaFoldDB" id="A0A2K3K460"/>
<protein>
    <submittedName>
        <fullName evidence="1">Uncharacterized protein</fullName>
    </submittedName>
</protein>
<proteinExistence type="predicted"/>
<evidence type="ECO:0000313" key="2">
    <source>
        <dbReference type="Proteomes" id="UP000236291"/>
    </source>
</evidence>
<accession>A0A2K3K460</accession>
<feature type="non-terminal residue" evidence="1">
    <location>
        <position position="1"/>
    </location>
</feature>
<organism evidence="1 2">
    <name type="scientific">Trifolium pratense</name>
    <name type="common">Red clover</name>
    <dbReference type="NCBI Taxonomy" id="57577"/>
    <lineage>
        <taxon>Eukaryota</taxon>
        <taxon>Viridiplantae</taxon>
        <taxon>Streptophyta</taxon>
        <taxon>Embryophyta</taxon>
        <taxon>Tracheophyta</taxon>
        <taxon>Spermatophyta</taxon>
        <taxon>Magnoliopsida</taxon>
        <taxon>eudicotyledons</taxon>
        <taxon>Gunneridae</taxon>
        <taxon>Pentapetalae</taxon>
        <taxon>rosids</taxon>
        <taxon>fabids</taxon>
        <taxon>Fabales</taxon>
        <taxon>Fabaceae</taxon>
        <taxon>Papilionoideae</taxon>
        <taxon>50 kb inversion clade</taxon>
        <taxon>NPAAA clade</taxon>
        <taxon>Hologalegina</taxon>
        <taxon>IRL clade</taxon>
        <taxon>Trifolieae</taxon>
        <taxon>Trifolium</taxon>
    </lineage>
</organism>